<dbReference type="InterPro" id="IPR036890">
    <property type="entry name" value="HATPase_C_sf"/>
</dbReference>
<proteinExistence type="inferred from homology"/>
<dbReference type="InterPro" id="IPR038973">
    <property type="entry name" value="MutL/Mlh/Pms-like"/>
</dbReference>
<dbReference type="SUPFAM" id="SSF54211">
    <property type="entry name" value="Ribosomal protein S5 domain 2-like"/>
    <property type="match status" value="1"/>
</dbReference>
<protein>
    <recommendedName>
        <fullName evidence="4">DNA mismatch repair protein S5 domain-containing protein</fullName>
    </recommendedName>
</protein>
<dbReference type="PANTHER" id="PTHR10073:SF54">
    <property type="entry name" value="PMS1 PROTEIN HOMOLOG 1"/>
    <property type="match status" value="1"/>
</dbReference>
<dbReference type="SUPFAM" id="SSF55874">
    <property type="entry name" value="ATPase domain of HSP90 chaperone/DNA topoisomerase II/histidine kinase"/>
    <property type="match status" value="1"/>
</dbReference>
<dbReference type="GO" id="GO:0032389">
    <property type="term" value="C:MutLalpha complex"/>
    <property type="evidence" value="ECO:0007669"/>
    <property type="project" value="TreeGrafter"/>
</dbReference>
<comment type="similarity">
    <text evidence="1">Belongs to the DNA mismatch repair MutL/HexB family.</text>
</comment>
<dbReference type="Pfam" id="PF01119">
    <property type="entry name" value="DNA_mis_repair"/>
    <property type="match status" value="1"/>
</dbReference>
<dbReference type="AlphaFoldDB" id="A0A0K2U1R8"/>
<evidence type="ECO:0000256" key="1">
    <source>
        <dbReference type="ARBA" id="ARBA00006082"/>
    </source>
</evidence>
<dbReference type="GO" id="GO:0030983">
    <property type="term" value="F:mismatched DNA binding"/>
    <property type="evidence" value="ECO:0007669"/>
    <property type="project" value="InterPro"/>
</dbReference>
<keyword evidence="2" id="KW-0227">DNA damage</keyword>
<dbReference type="InterPro" id="IPR002099">
    <property type="entry name" value="MutL/Mlh/PMS"/>
</dbReference>
<dbReference type="CDD" id="cd00782">
    <property type="entry name" value="MutL_Trans"/>
    <property type="match status" value="1"/>
</dbReference>
<dbReference type="Gene3D" id="3.30.565.10">
    <property type="entry name" value="Histidine kinase-like ATPase, C-terminal domain"/>
    <property type="match status" value="1"/>
</dbReference>
<dbReference type="OrthoDB" id="10254304at2759"/>
<evidence type="ECO:0000256" key="2">
    <source>
        <dbReference type="ARBA" id="ARBA00022763"/>
    </source>
</evidence>
<evidence type="ECO:0000256" key="3">
    <source>
        <dbReference type="SAM" id="MobiDB-lite"/>
    </source>
</evidence>
<feature type="region of interest" description="Disordered" evidence="3">
    <location>
        <begin position="331"/>
        <end position="351"/>
    </location>
</feature>
<organism evidence="5">
    <name type="scientific">Lepeophtheirus salmonis</name>
    <name type="common">Salmon louse</name>
    <name type="synonym">Caligus salmonis</name>
    <dbReference type="NCBI Taxonomy" id="72036"/>
    <lineage>
        <taxon>Eukaryota</taxon>
        <taxon>Metazoa</taxon>
        <taxon>Ecdysozoa</taxon>
        <taxon>Arthropoda</taxon>
        <taxon>Crustacea</taxon>
        <taxon>Multicrustacea</taxon>
        <taxon>Hexanauplia</taxon>
        <taxon>Copepoda</taxon>
        <taxon>Siphonostomatoida</taxon>
        <taxon>Caligidae</taxon>
        <taxon>Lepeophtheirus</taxon>
    </lineage>
</organism>
<dbReference type="GO" id="GO:0140664">
    <property type="term" value="F:ATP-dependent DNA damage sensor activity"/>
    <property type="evidence" value="ECO:0007669"/>
    <property type="project" value="InterPro"/>
</dbReference>
<dbReference type="PROSITE" id="PS00058">
    <property type="entry name" value="DNA_MISMATCH_REPAIR_1"/>
    <property type="match status" value="1"/>
</dbReference>
<sequence length="728" mass="83172">MVKNHYTSKIIGFNDLESLQTYGFRGEALHAILESSDELQILSRFRGASMGSSFLFDSKGNIIKKCSQAIVSGTTITVTRLFSKTPVRRERYTKSSAMKKADLKDIETLILGFSLLHPHIRFLLSSHKSVIFQRPVVKTFQDAVIATLGKSVIKNWVNISLNEDEGVRVEMWVSKTVPDPTLCRSTNDRCFVYVNDRPVEMPKLSRLLKKYLCDAKKKSYPIALVTINVPIKDIDANVEPSKKTVFFKQEESILKLVEAKLKELYCNEKIEDSFHILEDKVVETQRVENNKDHFIVREYQKHTLENSDWNAQSKSDGILKAKHDSHITLNTKPLSSESIGNSMQKENSPQITSVDDVALRNSTLIDKQTKFFNLSFEKSIEHNISSTTPKSKSKNIIDDSIMSKDPGSHDVLFKNNSFISSTLIDSSNKNASFVNNSKEDTINSKMSTLHSWATGKTMPESPPVGMVVPLMEGKGIKRPNVFKRIQDHHPPKKSRSYGDDSLIKLIKPYHQKETIKLHRHEVRVDFDIKKLHSKDCVSKSRHINELTVIGKLSDSEIWTGLLNESIYVLHPSRFREISIYNKLLDAQALNPVEMPYPMIIDKYREDIITLASDSRLSRNGFKVSVDGRYLTHSCHSVLSEIDVDDLFHILDIIKKNPTASLAECRSPKIKRFFQKECMKLVSNCPPGINNKEMLQLYSSSLKYFKNIAQETCFHRKKVMLKIYDYKDL</sequence>
<dbReference type="GO" id="GO:0016887">
    <property type="term" value="F:ATP hydrolysis activity"/>
    <property type="evidence" value="ECO:0007669"/>
    <property type="project" value="InterPro"/>
</dbReference>
<dbReference type="InterPro" id="IPR014721">
    <property type="entry name" value="Ribsml_uS5_D2-typ_fold_subgr"/>
</dbReference>
<evidence type="ECO:0000313" key="5">
    <source>
        <dbReference type="EMBL" id="CDW31601.1"/>
    </source>
</evidence>
<feature type="domain" description="DNA mismatch repair protein S5" evidence="4">
    <location>
        <begin position="144"/>
        <end position="266"/>
    </location>
</feature>
<dbReference type="PANTHER" id="PTHR10073">
    <property type="entry name" value="DNA MISMATCH REPAIR PROTEIN MLH, PMS, MUTL"/>
    <property type="match status" value="1"/>
</dbReference>
<dbReference type="EMBL" id="HACA01014241">
    <property type="protein sequence ID" value="CDW31602.1"/>
    <property type="molecule type" value="Transcribed_RNA"/>
</dbReference>
<dbReference type="InterPro" id="IPR020568">
    <property type="entry name" value="Ribosomal_Su5_D2-typ_SF"/>
</dbReference>
<reference evidence="5" key="1">
    <citation type="submission" date="2014-05" db="EMBL/GenBank/DDBJ databases">
        <authorList>
            <person name="Chronopoulou M."/>
        </authorList>
    </citation>
    <scope>NUCLEOTIDE SEQUENCE</scope>
    <source>
        <tissue evidence="5">Whole organism</tissue>
    </source>
</reference>
<dbReference type="EMBL" id="HACA01014240">
    <property type="protein sequence ID" value="CDW31601.1"/>
    <property type="molecule type" value="Transcribed_RNA"/>
</dbReference>
<accession>A0A0K2U1R8</accession>
<dbReference type="NCBIfam" id="TIGR00585">
    <property type="entry name" value="mutl"/>
    <property type="match status" value="1"/>
</dbReference>
<evidence type="ECO:0000259" key="4">
    <source>
        <dbReference type="SMART" id="SM01340"/>
    </source>
</evidence>
<dbReference type="InterPro" id="IPR013507">
    <property type="entry name" value="DNA_mismatch_S5_2-like"/>
</dbReference>
<dbReference type="GO" id="GO:0005524">
    <property type="term" value="F:ATP binding"/>
    <property type="evidence" value="ECO:0007669"/>
    <property type="project" value="InterPro"/>
</dbReference>
<name>A0A0K2U1R8_LEPSM</name>
<dbReference type="SMART" id="SM01340">
    <property type="entry name" value="DNA_mis_repair"/>
    <property type="match status" value="1"/>
</dbReference>
<dbReference type="Gene3D" id="3.30.230.10">
    <property type="match status" value="1"/>
</dbReference>
<feature type="non-terminal residue" evidence="5">
    <location>
        <position position="728"/>
    </location>
</feature>
<dbReference type="InterPro" id="IPR014762">
    <property type="entry name" value="DNA_mismatch_repair_CS"/>
</dbReference>
<dbReference type="GO" id="GO:0006298">
    <property type="term" value="P:mismatch repair"/>
    <property type="evidence" value="ECO:0007669"/>
    <property type="project" value="InterPro"/>
</dbReference>